<dbReference type="STRING" id="478801.Ksed_08690"/>
<dbReference type="EMBL" id="CP001686">
    <property type="protein sequence ID" value="ACV05923.1"/>
    <property type="molecule type" value="Genomic_DNA"/>
</dbReference>
<dbReference type="HOGENOM" id="CLU_118533_1_0_11"/>
<dbReference type="AlphaFoldDB" id="C7NFI8"/>
<sequence length="180" mass="19901">MTSRWDDLFADLEGQLAAHRRAELEDEVAERVRIERARIGLADRLAAHLDRRLTLRTADGGTVTGDLRELGSDWARLEAERAHLVLPLAAVHGVLGLGPRSRPGEGDVRRRITWGTVLRGLSRDRLPVRVALVTGHVLEGRVERVLADHLDLVVGHEAREALAVESVVLSAVCWISGREE</sequence>
<gene>
    <name evidence="1" type="ordered locus">Ksed_08690</name>
</gene>
<dbReference type="eggNOG" id="ENOG5032Z7Q">
    <property type="taxonomic scope" value="Bacteria"/>
</dbReference>
<organism evidence="1 2">
    <name type="scientific">Kytococcus sedentarius (strain ATCC 14392 / DSM 20547 / JCM 11482 / CCUG 33030 / NBRC 15357 / NCTC 11040 / CCM 314 / 541)</name>
    <name type="common">Micrococcus sedentarius</name>
    <dbReference type="NCBI Taxonomy" id="478801"/>
    <lineage>
        <taxon>Bacteria</taxon>
        <taxon>Bacillati</taxon>
        <taxon>Actinomycetota</taxon>
        <taxon>Actinomycetes</taxon>
        <taxon>Micrococcales</taxon>
        <taxon>Kytococcaceae</taxon>
        <taxon>Kytococcus</taxon>
    </lineage>
</organism>
<evidence type="ECO:0000313" key="1">
    <source>
        <dbReference type="EMBL" id="ACV05923.1"/>
    </source>
</evidence>
<dbReference type="Proteomes" id="UP000006666">
    <property type="component" value="Chromosome"/>
</dbReference>
<dbReference type="KEGG" id="kse:Ksed_08690"/>
<keyword evidence="2" id="KW-1185">Reference proteome</keyword>
<proteinExistence type="predicted"/>
<reference evidence="1 2" key="1">
    <citation type="journal article" date="2009" name="Stand. Genomic Sci.">
        <title>Complete genome sequence of Kytococcus sedentarius type strain (541).</title>
        <authorList>
            <person name="Sims D."/>
            <person name="Brettin T."/>
            <person name="Detter J.C."/>
            <person name="Han C."/>
            <person name="Lapidus A."/>
            <person name="Copeland A."/>
            <person name="Glavina Del Rio T."/>
            <person name="Nolan M."/>
            <person name="Chen F."/>
            <person name="Lucas S."/>
            <person name="Tice H."/>
            <person name="Cheng J.F."/>
            <person name="Bruce D."/>
            <person name="Goodwin L."/>
            <person name="Pitluck S."/>
            <person name="Ovchinnikova G."/>
            <person name="Pati A."/>
            <person name="Ivanova N."/>
            <person name="Mavrommatis K."/>
            <person name="Chen A."/>
            <person name="Palaniappan K."/>
            <person name="D'haeseleer P."/>
            <person name="Chain P."/>
            <person name="Bristow J."/>
            <person name="Eisen J.A."/>
            <person name="Markowitz V."/>
            <person name="Hugenholtz P."/>
            <person name="Schneider S."/>
            <person name="Goker M."/>
            <person name="Pukall R."/>
            <person name="Kyrpides N.C."/>
            <person name="Klenk H.P."/>
        </authorList>
    </citation>
    <scope>NUCLEOTIDE SEQUENCE [LARGE SCALE GENOMIC DNA]</scope>
    <source>
        <strain evidence="2">ATCC 14392 / DSM 20547 / JCM 11482 / CCUG 33030 / NBRC 15357 / NCTC 11040 / CCM 314 / 541</strain>
    </source>
</reference>
<accession>C7NFI8</accession>
<name>C7NFI8_KYTSD</name>
<protein>
    <recommendedName>
        <fullName evidence="3">Fis family transcriptional regulator</fullName>
    </recommendedName>
</protein>
<evidence type="ECO:0000313" key="2">
    <source>
        <dbReference type="Proteomes" id="UP000006666"/>
    </source>
</evidence>
<evidence type="ECO:0008006" key="3">
    <source>
        <dbReference type="Google" id="ProtNLM"/>
    </source>
</evidence>
<dbReference type="RefSeq" id="WP_012802338.1">
    <property type="nucleotide sequence ID" value="NC_013169.1"/>
</dbReference>